<organism evidence="2 3">
    <name type="scientific">Populus alba x Populus x berolinensis</name>
    <dbReference type="NCBI Taxonomy" id="444605"/>
    <lineage>
        <taxon>Eukaryota</taxon>
        <taxon>Viridiplantae</taxon>
        <taxon>Streptophyta</taxon>
        <taxon>Embryophyta</taxon>
        <taxon>Tracheophyta</taxon>
        <taxon>Spermatophyta</taxon>
        <taxon>Magnoliopsida</taxon>
        <taxon>eudicotyledons</taxon>
        <taxon>Gunneridae</taxon>
        <taxon>Pentapetalae</taxon>
        <taxon>rosids</taxon>
        <taxon>fabids</taxon>
        <taxon>Malpighiales</taxon>
        <taxon>Salicaceae</taxon>
        <taxon>Saliceae</taxon>
        <taxon>Populus</taxon>
    </lineage>
</organism>
<proteinExistence type="predicted"/>
<accession>A0AAD6LB44</accession>
<evidence type="ECO:0000313" key="3">
    <source>
        <dbReference type="Proteomes" id="UP001164929"/>
    </source>
</evidence>
<feature type="chain" id="PRO_5042288258" evidence="1">
    <location>
        <begin position="20"/>
        <end position="43"/>
    </location>
</feature>
<dbReference type="Proteomes" id="UP001164929">
    <property type="component" value="Chromosome 18"/>
</dbReference>
<keyword evidence="3" id="KW-1185">Reference proteome</keyword>
<dbReference type="AlphaFoldDB" id="A0AAD6LB44"/>
<evidence type="ECO:0000313" key="2">
    <source>
        <dbReference type="EMBL" id="KAJ6957443.1"/>
    </source>
</evidence>
<gene>
    <name evidence="2" type="ORF">NC653_039405</name>
</gene>
<name>A0AAD6LB44_9ROSI</name>
<dbReference type="EMBL" id="JAQIZT010000018">
    <property type="protein sequence ID" value="KAJ6957443.1"/>
    <property type="molecule type" value="Genomic_DNA"/>
</dbReference>
<reference evidence="2 3" key="1">
    <citation type="journal article" date="2023" name="Mol. Ecol. Resour.">
        <title>Chromosome-level genome assembly of a triploid poplar Populus alba 'Berolinensis'.</title>
        <authorList>
            <person name="Chen S."/>
            <person name="Yu Y."/>
            <person name="Wang X."/>
            <person name="Wang S."/>
            <person name="Zhang T."/>
            <person name="Zhou Y."/>
            <person name="He R."/>
            <person name="Meng N."/>
            <person name="Wang Y."/>
            <person name="Liu W."/>
            <person name="Liu Z."/>
            <person name="Liu J."/>
            <person name="Guo Q."/>
            <person name="Huang H."/>
            <person name="Sederoff R.R."/>
            <person name="Wang G."/>
            <person name="Qu G."/>
            <person name="Chen S."/>
        </authorList>
    </citation>
    <scope>NUCLEOTIDE SEQUENCE [LARGE SCALE GENOMIC DNA]</scope>
    <source>
        <strain evidence="2">SC-2020</strain>
    </source>
</reference>
<comment type="caution">
    <text evidence="2">The sequence shown here is derived from an EMBL/GenBank/DDBJ whole genome shotgun (WGS) entry which is preliminary data.</text>
</comment>
<evidence type="ECO:0000256" key="1">
    <source>
        <dbReference type="SAM" id="SignalP"/>
    </source>
</evidence>
<keyword evidence="1" id="KW-0732">Signal</keyword>
<sequence length="43" mass="5071">MYNLGILLLLWAFSNYKCCQKRNKMVSKASSEGKKRHRLNVIK</sequence>
<protein>
    <submittedName>
        <fullName evidence="2">Uncharacterized protein</fullName>
    </submittedName>
</protein>
<feature type="signal peptide" evidence="1">
    <location>
        <begin position="1"/>
        <end position="19"/>
    </location>
</feature>